<dbReference type="Pfam" id="PF18862">
    <property type="entry name" value="ApeA_NTD1"/>
    <property type="match status" value="1"/>
</dbReference>
<comment type="caution">
    <text evidence="2">The sequence shown here is derived from an EMBL/GenBank/DDBJ whole genome shotgun (WGS) entry which is preliminary data.</text>
</comment>
<sequence length="432" mass="47775">MPDAPTERHRIGFLVDGNPDTDLMTALYEYDNLGVRVRVPYHVGSDDPRGRWWSQGILFADDPGRTKYSYTPPNELDYYDSKGTVGLIGCRSGPSTQRFGGIGPDAGVGMIRASFAVEGAGLAKHYLKPNGLRSEIDGLAYWLGYSALRSTVTVRRGGSTGEMTTTAAPVDDMALGRALNLRATARATAFGQQTPELTYRSRVFLQTFAKAPTEWSDHFSLHFGLRDLLRIAAWKSLDFQSHEAASTKETFKQGGVEKQCWYPVRTAATSISEATWTVSDRFLFNYSDIDRVGIGRWLRLTRQYSRGIDPLIRLLDLEGATVDAHMMQLGIAMEAIGYQALIDSGQTPASANSTPVKSRVDFVVAEVGNAITFSTTSFAQDFADSYNSVKHANRTPVAPATKLEHYRQGVQLLRAWIGLRLGLKKAVLRDRW</sequence>
<feature type="domain" description="ApeA N-terminal" evidence="1">
    <location>
        <begin position="62"/>
        <end position="290"/>
    </location>
</feature>
<dbReference type="InterPro" id="IPR041223">
    <property type="entry name" value="ApeA_NTD"/>
</dbReference>
<organism evidence="2 3">
    <name type="scientific">Microbacterium invictum</name>
    <dbReference type="NCBI Taxonomy" id="515415"/>
    <lineage>
        <taxon>Bacteria</taxon>
        <taxon>Bacillati</taxon>
        <taxon>Actinomycetota</taxon>
        <taxon>Actinomycetes</taxon>
        <taxon>Micrococcales</taxon>
        <taxon>Microbacteriaceae</taxon>
        <taxon>Microbacterium</taxon>
    </lineage>
</organism>
<protein>
    <recommendedName>
        <fullName evidence="1">ApeA N-terminal domain-containing protein</fullName>
    </recommendedName>
</protein>
<keyword evidence="3" id="KW-1185">Reference proteome</keyword>
<accession>A0AA40SQF9</accession>
<reference evidence="2 3" key="1">
    <citation type="submission" date="2020-08" db="EMBL/GenBank/DDBJ databases">
        <title>Sequencing the genomes of 1000 actinobacteria strains.</title>
        <authorList>
            <person name="Klenk H.-P."/>
        </authorList>
    </citation>
    <scope>NUCLEOTIDE SEQUENCE [LARGE SCALE GENOMIC DNA]</scope>
    <source>
        <strain evidence="2 3">DSM 19600</strain>
    </source>
</reference>
<dbReference type="EMBL" id="JACIFH010000001">
    <property type="protein sequence ID" value="MBB4140426.1"/>
    <property type="molecule type" value="Genomic_DNA"/>
</dbReference>
<gene>
    <name evidence="2" type="ORF">BKA10_002220</name>
</gene>
<dbReference type="AlphaFoldDB" id="A0AA40SQF9"/>
<name>A0AA40SQF9_9MICO</name>
<dbReference type="RefSeq" id="WP_194385644.1">
    <property type="nucleotide sequence ID" value="NZ_BAABCO010000004.1"/>
</dbReference>
<evidence type="ECO:0000259" key="1">
    <source>
        <dbReference type="Pfam" id="PF18862"/>
    </source>
</evidence>
<proteinExistence type="predicted"/>
<evidence type="ECO:0000313" key="3">
    <source>
        <dbReference type="Proteomes" id="UP000549113"/>
    </source>
</evidence>
<evidence type="ECO:0000313" key="2">
    <source>
        <dbReference type="EMBL" id="MBB4140426.1"/>
    </source>
</evidence>
<dbReference type="Proteomes" id="UP000549113">
    <property type="component" value="Unassembled WGS sequence"/>
</dbReference>